<dbReference type="AlphaFoldDB" id="A0A074XIH4"/>
<dbReference type="GeneID" id="40745998"/>
<feature type="signal peptide" evidence="1">
    <location>
        <begin position="1"/>
        <end position="20"/>
    </location>
</feature>
<protein>
    <submittedName>
        <fullName evidence="2">Uncharacterized protein</fullName>
    </submittedName>
</protein>
<dbReference type="RefSeq" id="XP_029761497.1">
    <property type="nucleotide sequence ID" value="XM_029903692.1"/>
</dbReference>
<evidence type="ECO:0000313" key="3">
    <source>
        <dbReference type="Proteomes" id="UP000030706"/>
    </source>
</evidence>
<keyword evidence="3" id="KW-1185">Reference proteome</keyword>
<dbReference type="HOGENOM" id="CLU_1348675_0_0_1"/>
<keyword evidence="1" id="KW-0732">Signal</keyword>
<organism evidence="2 3">
    <name type="scientific">Aureobasidium pullulans EXF-150</name>
    <dbReference type="NCBI Taxonomy" id="1043002"/>
    <lineage>
        <taxon>Eukaryota</taxon>
        <taxon>Fungi</taxon>
        <taxon>Dikarya</taxon>
        <taxon>Ascomycota</taxon>
        <taxon>Pezizomycotina</taxon>
        <taxon>Dothideomycetes</taxon>
        <taxon>Dothideomycetidae</taxon>
        <taxon>Dothideales</taxon>
        <taxon>Saccotheciaceae</taxon>
        <taxon>Aureobasidium</taxon>
    </lineage>
</organism>
<dbReference type="EMBL" id="KL584980">
    <property type="protein sequence ID" value="KEQ85310.1"/>
    <property type="molecule type" value="Genomic_DNA"/>
</dbReference>
<gene>
    <name evidence="2" type="ORF">M438DRAFT_334222</name>
</gene>
<reference evidence="2 3" key="1">
    <citation type="journal article" date="2014" name="BMC Genomics">
        <title>Genome sequencing of four Aureobasidium pullulans varieties: biotechnological potential, stress tolerance, and description of new species.</title>
        <authorList>
            <person name="Gostin Ar C."/>
            <person name="Ohm R.A."/>
            <person name="Kogej T."/>
            <person name="Sonjak S."/>
            <person name="Turk M."/>
            <person name="Zajc J."/>
            <person name="Zalar P."/>
            <person name="Grube M."/>
            <person name="Sun H."/>
            <person name="Han J."/>
            <person name="Sharma A."/>
            <person name="Chiniquy J."/>
            <person name="Ngan C.Y."/>
            <person name="Lipzen A."/>
            <person name="Barry K."/>
            <person name="Grigoriev I.V."/>
            <person name="Gunde-Cimerman N."/>
        </authorList>
    </citation>
    <scope>NUCLEOTIDE SEQUENCE [LARGE SCALE GENOMIC DNA]</scope>
    <source>
        <strain evidence="2 3">EXF-150</strain>
    </source>
</reference>
<dbReference type="Proteomes" id="UP000030706">
    <property type="component" value="Unassembled WGS sequence"/>
</dbReference>
<accession>A0A074XIH4</accession>
<proteinExistence type="predicted"/>
<evidence type="ECO:0000256" key="1">
    <source>
        <dbReference type="SAM" id="SignalP"/>
    </source>
</evidence>
<dbReference type="OrthoDB" id="3925149at2759"/>
<name>A0A074XIH4_AURPU</name>
<sequence length="217" mass="22541">MFRLLNHIALLGLLSSTAHAAACTRCPISITYTTPAGCPAINCLEPTCTVTTTTSIPTSYCATKTRTACVRSCAPCYTETITVEDDPVMVQPTIAPEPSTEQPIADPEPTIIKPTINPGGPIILPTSEPSPTNVPGQCAPYTVTTTAINPACTFDTSECIRPLCVFETTTTVPSCGEAVTQTEVAVCETECPAGCASFTYTATSGAEVVATPIATLD</sequence>
<feature type="chain" id="PRO_5001702435" evidence="1">
    <location>
        <begin position="21"/>
        <end position="217"/>
    </location>
</feature>
<evidence type="ECO:0000313" key="2">
    <source>
        <dbReference type="EMBL" id="KEQ85310.1"/>
    </source>
</evidence>